<accession>A0A1D6J263</accession>
<dbReference type="AlphaFoldDB" id="A0A1D6J263"/>
<gene>
    <name evidence="1" type="ORF">ZEAMMB73_Zm00001d024826</name>
</gene>
<dbReference type="InParanoid" id="A0A1D6J263"/>
<organism evidence="1">
    <name type="scientific">Zea mays</name>
    <name type="common">Maize</name>
    <dbReference type="NCBI Taxonomy" id="4577"/>
    <lineage>
        <taxon>Eukaryota</taxon>
        <taxon>Viridiplantae</taxon>
        <taxon>Streptophyta</taxon>
        <taxon>Embryophyta</taxon>
        <taxon>Tracheophyta</taxon>
        <taxon>Spermatophyta</taxon>
        <taxon>Magnoliopsida</taxon>
        <taxon>Liliopsida</taxon>
        <taxon>Poales</taxon>
        <taxon>Poaceae</taxon>
        <taxon>PACMAD clade</taxon>
        <taxon>Panicoideae</taxon>
        <taxon>Andropogonodae</taxon>
        <taxon>Andropogoneae</taxon>
        <taxon>Tripsacinae</taxon>
        <taxon>Zea</taxon>
    </lineage>
</organism>
<evidence type="ECO:0000313" key="1">
    <source>
        <dbReference type="EMBL" id="AQK42130.1"/>
    </source>
</evidence>
<proteinExistence type="predicted"/>
<dbReference type="EMBL" id="CM000786">
    <property type="protein sequence ID" value="AQK42130.1"/>
    <property type="molecule type" value="Genomic_DNA"/>
</dbReference>
<sequence length="55" mass="6270">MEHMRFDIISGSIRILVVLCLKLLRSMSQLYKPIIIQSLARNGILRKPFLSGGNQ</sequence>
<reference evidence="1" key="1">
    <citation type="submission" date="2015-12" db="EMBL/GenBank/DDBJ databases">
        <title>Update maize B73 reference genome by single molecule sequencing technologies.</title>
        <authorList>
            <consortium name="Maize Genome Sequencing Project"/>
            <person name="Ware D."/>
        </authorList>
    </citation>
    <scope>NUCLEOTIDE SEQUENCE</scope>
    <source>
        <tissue evidence="1">Seedling</tissue>
    </source>
</reference>
<protein>
    <submittedName>
        <fullName evidence="1">Uncharacterized protein</fullName>
    </submittedName>
</protein>
<name>A0A1D6J263_MAIZE</name>
<dbReference type="EMBL" id="CM000786">
    <property type="protein sequence ID" value="AQK42128.1"/>
    <property type="molecule type" value="Genomic_DNA"/>
</dbReference>